<sequence>MFDIGALPHIINEQILRYAVQNAQHPARRLALLSVCSAWRQLSLPLVHGALCVCGISPPASTGHTTWPVDVPALGSWRLNLSSFNAHDISTHARYLLLSTYPAGFLEDLPALLAHVFSLLPAALRSVRSLDITTLSRSADHQGDLREHVARQLAALLVDRAPHVTELRLDVSVDTRGCDLFYTELIAAYAQSLCSLHLLSPVILTSPVHLASLTTLDVVLADKQYDILSAVSPPSLRSLSLTIYSPVYIWNHFTLPEPSADHLCFDSLTDLRLCFNFYISKHRGGSYHDDQPRWCYLPSLDQWDDPSATRRVSFPALNSLTVQHCHLASVICRNCDFPKRLSSMRLLEHINSRAGVEWLLDRISADVLSLTLGVPDGDSENMGGIDELLGPEYGDRLTVLKLLPQYNLPKTLPFLPSLVSLNIYRIKFIDLVTLLPALPCLLQCILGSILFCSTLGNRLREFFRLSDSSPLSSSLTLLNIEFCYFTNEALGIDCLNHLVSRLTRLHARTRSQAVTSPTSDRAPAAPPKRGRLSRKSDKAQDNSERALVLRRLVDALHDGDFDNELGASKEEGNDDSESDADYAPDEGANEDEVLEKKEKKLILRIKMSKIRERNGTSNSGSEKKDEMCVEDVDWPEFDAETINGILQRREELRKQRGTTENMARLKKSSLAPPPLQLEKARPKQLVRAGSEEGEEVEGMEVDDTNATDNFVHGANHNETDAEEEEEEEEDEEEEEEEALGELFDDVTVAAGSLAQGSLHLPLRAMESTEEGMLDNADQQQIPPHLPQSLRHPVPEAERSGPPRDMRLELQNELQREEQVLKDLRAEIIDKLFKLQTEEKLLRMIVRHDFDIPDDEMLPNEAPALAEANQMDVVDDQANPDYAAIAAAAAAAMEVVNQSGLGQHDDVDSDDASSLSGMSSSSSEDEIQDDEVTRGALSRVLDQYLPDGDWPNNSE</sequence>
<reference evidence="2" key="1">
    <citation type="submission" date="2022-07" db="EMBL/GenBank/DDBJ databases">
        <title>Phylogenomic reconstructions and comparative analyses of Kickxellomycotina fungi.</title>
        <authorList>
            <person name="Reynolds N.K."/>
            <person name="Stajich J.E."/>
            <person name="Barry K."/>
            <person name="Grigoriev I.V."/>
            <person name="Crous P."/>
            <person name="Smith M.E."/>
        </authorList>
    </citation>
    <scope>NUCLEOTIDE SEQUENCE</scope>
    <source>
        <strain evidence="2">NBRC 32514</strain>
    </source>
</reference>
<organism evidence="2 3">
    <name type="scientific">Coemansia erecta</name>
    <dbReference type="NCBI Taxonomy" id="147472"/>
    <lineage>
        <taxon>Eukaryota</taxon>
        <taxon>Fungi</taxon>
        <taxon>Fungi incertae sedis</taxon>
        <taxon>Zoopagomycota</taxon>
        <taxon>Kickxellomycotina</taxon>
        <taxon>Kickxellomycetes</taxon>
        <taxon>Kickxellales</taxon>
        <taxon>Kickxellaceae</taxon>
        <taxon>Coemansia</taxon>
    </lineage>
</organism>
<evidence type="ECO:0000313" key="3">
    <source>
        <dbReference type="Proteomes" id="UP001149813"/>
    </source>
</evidence>
<feature type="region of interest" description="Disordered" evidence="1">
    <location>
        <begin position="655"/>
        <end position="740"/>
    </location>
</feature>
<dbReference type="OrthoDB" id="5596221at2759"/>
<feature type="region of interest" description="Disordered" evidence="1">
    <location>
        <begin position="510"/>
        <end position="543"/>
    </location>
</feature>
<gene>
    <name evidence="2" type="ORF">LPJ53_000602</name>
</gene>
<dbReference type="AlphaFoldDB" id="A0A9W7Y762"/>
<feature type="compositionally biased region" description="Low complexity" evidence="1">
    <location>
        <begin position="911"/>
        <end position="921"/>
    </location>
</feature>
<feature type="compositionally biased region" description="Polar residues" evidence="1">
    <location>
        <begin position="510"/>
        <end position="519"/>
    </location>
</feature>
<evidence type="ECO:0000313" key="2">
    <source>
        <dbReference type="EMBL" id="KAJ1725179.1"/>
    </source>
</evidence>
<feature type="compositionally biased region" description="Acidic residues" evidence="1">
    <location>
        <begin position="691"/>
        <end position="705"/>
    </location>
</feature>
<feature type="compositionally biased region" description="Acidic residues" evidence="1">
    <location>
        <begin position="720"/>
        <end position="740"/>
    </location>
</feature>
<dbReference type="Proteomes" id="UP001149813">
    <property type="component" value="Unassembled WGS sequence"/>
</dbReference>
<protein>
    <submittedName>
        <fullName evidence="2">Uncharacterized protein</fullName>
    </submittedName>
</protein>
<evidence type="ECO:0000256" key="1">
    <source>
        <dbReference type="SAM" id="MobiDB-lite"/>
    </source>
</evidence>
<comment type="caution">
    <text evidence="2">The sequence shown here is derived from an EMBL/GenBank/DDBJ whole genome shotgun (WGS) entry which is preliminary data.</text>
</comment>
<dbReference type="EMBL" id="JANBOJ010000010">
    <property type="protein sequence ID" value="KAJ1725179.1"/>
    <property type="molecule type" value="Genomic_DNA"/>
</dbReference>
<feature type="region of interest" description="Disordered" evidence="1">
    <location>
        <begin position="900"/>
        <end position="954"/>
    </location>
</feature>
<feature type="region of interest" description="Disordered" evidence="1">
    <location>
        <begin position="765"/>
        <end position="801"/>
    </location>
</feature>
<name>A0A9W7Y762_9FUNG</name>
<feature type="region of interest" description="Disordered" evidence="1">
    <location>
        <begin position="560"/>
        <end position="595"/>
    </location>
</feature>
<accession>A0A9W7Y762</accession>
<feature type="compositionally biased region" description="Basic and acidic residues" evidence="1">
    <location>
        <begin position="534"/>
        <end position="543"/>
    </location>
</feature>
<proteinExistence type="predicted"/>
<feature type="compositionally biased region" description="Basic and acidic residues" evidence="1">
    <location>
        <begin position="792"/>
        <end position="801"/>
    </location>
</feature>
<feature type="compositionally biased region" description="Acidic residues" evidence="1">
    <location>
        <begin position="572"/>
        <end position="593"/>
    </location>
</feature>
<keyword evidence="3" id="KW-1185">Reference proteome</keyword>